<name>A0A6A7A668_9PLEO</name>
<protein>
    <submittedName>
        <fullName evidence="2">Uncharacterized protein</fullName>
    </submittedName>
</protein>
<keyword evidence="3" id="KW-1185">Reference proteome</keyword>
<keyword evidence="1" id="KW-0472">Membrane</keyword>
<feature type="transmembrane region" description="Helical" evidence="1">
    <location>
        <begin position="117"/>
        <end position="138"/>
    </location>
</feature>
<proteinExistence type="predicted"/>
<feature type="transmembrane region" description="Helical" evidence="1">
    <location>
        <begin position="43"/>
        <end position="66"/>
    </location>
</feature>
<dbReference type="EMBL" id="MU006222">
    <property type="protein sequence ID" value="KAF2828791.1"/>
    <property type="molecule type" value="Genomic_DNA"/>
</dbReference>
<sequence length="291" mass="31140">MVMNAPPSQLPPPVIGLLVSRSLNLTSSNTTLSLTDTLEHFSLPYGIIGTTLKLFMYYALASIAVHARSPTTLRPLQYRLYTAILCFFSGVASASTALFGFINKGNAAHAAGHSNWIVGYYAVNACLPLFTGVIAMIVTLARRRDIAQSPANEEKEKEFICGVSLAYLLAFALGIWGLYEVVRDGWGIKGMQMFVGAAFGGFCVVAIFVGVMAIQGLPFERNMPEPPVSEAWKSWVFMMVAVGLAGLPIVMDVALAILAGNAWGVQMGKTTEVVALYSAYVTACVLPALAV</sequence>
<evidence type="ECO:0000256" key="1">
    <source>
        <dbReference type="SAM" id="Phobius"/>
    </source>
</evidence>
<keyword evidence="1" id="KW-1133">Transmembrane helix</keyword>
<feature type="transmembrane region" description="Helical" evidence="1">
    <location>
        <begin position="191"/>
        <end position="214"/>
    </location>
</feature>
<evidence type="ECO:0000313" key="2">
    <source>
        <dbReference type="EMBL" id="KAF2828791.1"/>
    </source>
</evidence>
<dbReference type="Proteomes" id="UP000799424">
    <property type="component" value="Unassembled WGS sequence"/>
</dbReference>
<feature type="transmembrane region" description="Helical" evidence="1">
    <location>
        <begin position="235"/>
        <end position="261"/>
    </location>
</feature>
<gene>
    <name evidence="2" type="ORF">CC86DRAFT_380659</name>
</gene>
<evidence type="ECO:0000313" key="3">
    <source>
        <dbReference type="Proteomes" id="UP000799424"/>
    </source>
</evidence>
<keyword evidence="1" id="KW-0812">Transmembrane</keyword>
<reference evidence="2" key="1">
    <citation type="journal article" date="2020" name="Stud. Mycol.">
        <title>101 Dothideomycetes genomes: a test case for predicting lifestyles and emergence of pathogens.</title>
        <authorList>
            <person name="Haridas S."/>
            <person name="Albert R."/>
            <person name="Binder M."/>
            <person name="Bloem J."/>
            <person name="Labutti K."/>
            <person name="Salamov A."/>
            <person name="Andreopoulos B."/>
            <person name="Baker S."/>
            <person name="Barry K."/>
            <person name="Bills G."/>
            <person name="Bluhm B."/>
            <person name="Cannon C."/>
            <person name="Castanera R."/>
            <person name="Culley D."/>
            <person name="Daum C."/>
            <person name="Ezra D."/>
            <person name="Gonzalez J."/>
            <person name="Henrissat B."/>
            <person name="Kuo A."/>
            <person name="Liang C."/>
            <person name="Lipzen A."/>
            <person name="Lutzoni F."/>
            <person name="Magnuson J."/>
            <person name="Mondo S."/>
            <person name="Nolan M."/>
            <person name="Ohm R."/>
            <person name="Pangilinan J."/>
            <person name="Park H.-J."/>
            <person name="Ramirez L."/>
            <person name="Alfaro M."/>
            <person name="Sun H."/>
            <person name="Tritt A."/>
            <person name="Yoshinaga Y."/>
            <person name="Zwiers L.-H."/>
            <person name="Turgeon B."/>
            <person name="Goodwin S."/>
            <person name="Spatafora J."/>
            <person name="Crous P."/>
            <person name="Grigoriev I."/>
        </authorList>
    </citation>
    <scope>NUCLEOTIDE SEQUENCE</scope>
    <source>
        <strain evidence="2">CBS 113818</strain>
    </source>
</reference>
<feature type="transmembrane region" description="Helical" evidence="1">
    <location>
        <begin position="159"/>
        <end position="179"/>
    </location>
</feature>
<organism evidence="2 3">
    <name type="scientific">Ophiobolus disseminans</name>
    <dbReference type="NCBI Taxonomy" id="1469910"/>
    <lineage>
        <taxon>Eukaryota</taxon>
        <taxon>Fungi</taxon>
        <taxon>Dikarya</taxon>
        <taxon>Ascomycota</taxon>
        <taxon>Pezizomycotina</taxon>
        <taxon>Dothideomycetes</taxon>
        <taxon>Pleosporomycetidae</taxon>
        <taxon>Pleosporales</taxon>
        <taxon>Pleosporineae</taxon>
        <taxon>Phaeosphaeriaceae</taxon>
        <taxon>Ophiobolus</taxon>
    </lineage>
</organism>
<feature type="transmembrane region" description="Helical" evidence="1">
    <location>
        <begin position="273"/>
        <end position="290"/>
    </location>
</feature>
<feature type="transmembrane region" description="Helical" evidence="1">
    <location>
        <begin position="78"/>
        <end position="102"/>
    </location>
</feature>
<dbReference type="AlphaFoldDB" id="A0A6A7A668"/>
<accession>A0A6A7A668</accession>